<dbReference type="GO" id="GO:0046854">
    <property type="term" value="P:phosphatidylinositol phosphate biosynthetic process"/>
    <property type="evidence" value="ECO:0007669"/>
    <property type="project" value="InterPro"/>
</dbReference>
<dbReference type="GO" id="GO:0006020">
    <property type="term" value="P:inositol metabolic process"/>
    <property type="evidence" value="ECO:0007669"/>
    <property type="project" value="TreeGrafter"/>
</dbReference>
<dbReference type="CDD" id="cd01637">
    <property type="entry name" value="IMPase_like"/>
    <property type="match status" value="1"/>
</dbReference>
<evidence type="ECO:0000256" key="1">
    <source>
        <dbReference type="ARBA" id="ARBA00022723"/>
    </source>
</evidence>
<dbReference type="InterPro" id="IPR000760">
    <property type="entry name" value="Inositol_monophosphatase-like"/>
</dbReference>
<dbReference type="InterPro" id="IPR020550">
    <property type="entry name" value="Inositol_monophosphatase_CS"/>
</dbReference>
<sequence>MKPQKRKPGRKPVASELRHRINAGRVAVKNQIAFFESQFGQVESQWKEDDTRVTFADFAISEKVFTELRRSFPHDDFCSEESNPEDEEMLLEAEYAWILDPIDGTNNYALGIPMCSISLALLRNGEPVYGYIYDYARRTLIEGGEGEGVLDGTHRCRVLADEPTVQSHFATNFPFDPADMALTRELFEQYRVRCFGSAAMNLAYTATGKLEACLDFRVKVWDVAAGFAMIKAGGGEVVYFGEPAFPLNRFHVRMPAVRYVAGNPAFCRIVEERIRGGGGKA</sequence>
<feature type="binding site" evidence="3">
    <location>
        <position position="102"/>
    </location>
    <ligand>
        <name>Mg(2+)</name>
        <dbReference type="ChEBI" id="CHEBI:18420"/>
        <label>1</label>
        <note>catalytic</note>
    </ligand>
</feature>
<dbReference type="AlphaFoldDB" id="A0A842HBY5"/>
<reference evidence="4 5" key="1">
    <citation type="submission" date="2020-07" db="EMBL/GenBank/DDBJ databases">
        <authorList>
            <person name="Feng X."/>
        </authorList>
    </citation>
    <scope>NUCLEOTIDE SEQUENCE [LARGE SCALE GENOMIC DNA]</scope>
    <source>
        <strain evidence="4 5">JCM31066</strain>
    </source>
</reference>
<dbReference type="EMBL" id="JACHVB010000014">
    <property type="protein sequence ID" value="MBC2593578.1"/>
    <property type="molecule type" value="Genomic_DNA"/>
</dbReference>
<dbReference type="PRINTS" id="PR00377">
    <property type="entry name" value="IMPHPHTASES"/>
</dbReference>
<dbReference type="PROSITE" id="PS00630">
    <property type="entry name" value="IMP_2"/>
    <property type="match status" value="1"/>
</dbReference>
<keyword evidence="2 3" id="KW-0460">Magnesium</keyword>
<name>A0A842HBY5_9BACT</name>
<dbReference type="Gene3D" id="3.40.190.80">
    <property type="match status" value="1"/>
</dbReference>
<accession>A0A842HBY5</accession>
<evidence type="ECO:0000313" key="5">
    <source>
        <dbReference type="Proteomes" id="UP000546464"/>
    </source>
</evidence>
<proteinExistence type="predicted"/>
<evidence type="ECO:0000313" key="4">
    <source>
        <dbReference type="EMBL" id="MBC2593578.1"/>
    </source>
</evidence>
<dbReference type="Gene3D" id="3.30.540.10">
    <property type="entry name" value="Fructose-1,6-Bisphosphatase, subunit A, domain 1"/>
    <property type="match status" value="1"/>
</dbReference>
<keyword evidence="1 3" id="KW-0479">Metal-binding</keyword>
<feature type="binding site" evidence="3">
    <location>
        <position position="103"/>
    </location>
    <ligand>
        <name>Mg(2+)</name>
        <dbReference type="ChEBI" id="CHEBI:18420"/>
        <label>1</label>
        <note>catalytic</note>
    </ligand>
</feature>
<keyword evidence="5" id="KW-1185">Reference proteome</keyword>
<dbReference type="GO" id="GO:0008934">
    <property type="term" value="F:inositol monophosphate 1-phosphatase activity"/>
    <property type="evidence" value="ECO:0007669"/>
    <property type="project" value="TreeGrafter"/>
</dbReference>
<feature type="binding site" evidence="3">
    <location>
        <position position="100"/>
    </location>
    <ligand>
        <name>Mg(2+)</name>
        <dbReference type="ChEBI" id="CHEBI:18420"/>
        <label>1</label>
        <note>catalytic</note>
    </ligand>
</feature>
<dbReference type="GO" id="GO:0046872">
    <property type="term" value="F:metal ion binding"/>
    <property type="evidence" value="ECO:0007669"/>
    <property type="project" value="UniProtKB-KW"/>
</dbReference>
<feature type="binding site" evidence="3">
    <location>
        <position position="80"/>
    </location>
    <ligand>
        <name>Mg(2+)</name>
        <dbReference type="ChEBI" id="CHEBI:18420"/>
        <label>1</label>
        <note>catalytic</note>
    </ligand>
</feature>
<feature type="binding site" evidence="3">
    <location>
        <position position="222"/>
    </location>
    <ligand>
        <name>Mg(2+)</name>
        <dbReference type="ChEBI" id="CHEBI:18420"/>
        <label>1</label>
        <note>catalytic</note>
    </ligand>
</feature>
<organism evidence="4 5">
    <name type="scientific">Ruficoccus amylovorans</name>
    <dbReference type="NCBI Taxonomy" id="1804625"/>
    <lineage>
        <taxon>Bacteria</taxon>
        <taxon>Pseudomonadati</taxon>
        <taxon>Verrucomicrobiota</taxon>
        <taxon>Opitutia</taxon>
        <taxon>Puniceicoccales</taxon>
        <taxon>Cerasicoccaceae</taxon>
        <taxon>Ruficoccus</taxon>
    </lineage>
</organism>
<dbReference type="PANTHER" id="PTHR20854">
    <property type="entry name" value="INOSITOL MONOPHOSPHATASE"/>
    <property type="match status" value="1"/>
</dbReference>
<dbReference type="SUPFAM" id="SSF56655">
    <property type="entry name" value="Carbohydrate phosphatase"/>
    <property type="match status" value="1"/>
</dbReference>
<evidence type="ECO:0000256" key="2">
    <source>
        <dbReference type="ARBA" id="ARBA00022842"/>
    </source>
</evidence>
<comment type="caution">
    <text evidence="4">The sequence shown here is derived from an EMBL/GenBank/DDBJ whole genome shotgun (WGS) entry which is preliminary data.</text>
</comment>
<protein>
    <submittedName>
        <fullName evidence="4">Inositol monophosphatase</fullName>
    </submittedName>
</protein>
<gene>
    <name evidence="4" type="ORF">H5P28_04815</name>
</gene>
<dbReference type="RefSeq" id="WP_185674583.1">
    <property type="nucleotide sequence ID" value="NZ_JACHVB010000014.1"/>
</dbReference>
<dbReference type="Proteomes" id="UP000546464">
    <property type="component" value="Unassembled WGS sequence"/>
</dbReference>
<dbReference type="Pfam" id="PF00459">
    <property type="entry name" value="Inositol_P"/>
    <property type="match status" value="1"/>
</dbReference>
<dbReference type="PANTHER" id="PTHR20854:SF4">
    <property type="entry name" value="INOSITOL-1-MONOPHOSPHATASE-RELATED"/>
    <property type="match status" value="1"/>
</dbReference>
<comment type="cofactor">
    <cofactor evidence="3">
        <name>Mg(2+)</name>
        <dbReference type="ChEBI" id="CHEBI:18420"/>
    </cofactor>
</comment>
<evidence type="ECO:0000256" key="3">
    <source>
        <dbReference type="PIRSR" id="PIRSR600760-2"/>
    </source>
</evidence>
<dbReference type="GO" id="GO:0007165">
    <property type="term" value="P:signal transduction"/>
    <property type="evidence" value="ECO:0007669"/>
    <property type="project" value="TreeGrafter"/>
</dbReference>